<dbReference type="EMBL" id="JBEHCU010008667">
    <property type="protein sequence ID" value="KAL1381355.1"/>
    <property type="molecule type" value="Genomic_DNA"/>
</dbReference>
<keyword evidence="1" id="KW-1133">Transmembrane helix</keyword>
<reference evidence="3 4" key="1">
    <citation type="submission" date="2024-05" db="EMBL/GenBank/DDBJ databases">
        <title>Culex pipiens pipiens assembly and annotation.</title>
        <authorList>
            <person name="Alout H."/>
            <person name="Durand T."/>
        </authorList>
    </citation>
    <scope>NUCLEOTIDE SEQUENCE [LARGE SCALE GENOMIC DNA]</scope>
    <source>
        <strain evidence="3">HA-2024</strain>
        <tissue evidence="3">Whole body</tissue>
    </source>
</reference>
<organism evidence="3 4">
    <name type="scientific">Culex pipiens pipiens</name>
    <name type="common">Northern house mosquito</name>
    <dbReference type="NCBI Taxonomy" id="38569"/>
    <lineage>
        <taxon>Eukaryota</taxon>
        <taxon>Metazoa</taxon>
        <taxon>Ecdysozoa</taxon>
        <taxon>Arthropoda</taxon>
        <taxon>Hexapoda</taxon>
        <taxon>Insecta</taxon>
        <taxon>Pterygota</taxon>
        <taxon>Neoptera</taxon>
        <taxon>Endopterygota</taxon>
        <taxon>Diptera</taxon>
        <taxon>Nematocera</taxon>
        <taxon>Culicoidea</taxon>
        <taxon>Culicidae</taxon>
        <taxon>Culicinae</taxon>
        <taxon>Culicini</taxon>
        <taxon>Culex</taxon>
        <taxon>Culex</taxon>
    </lineage>
</organism>
<sequence length="208" mass="22789">MFLKSSALVFAVVVLAASAAAANTKEEQQMISLINEIDSDASFPLFGGLSIERSGESGERSFGAAADEDLAGRAVRFLNTHTVKFNVPATENEGRQMEDARSSRLKKVFLPLLLALKLKMSIVLPILLTIIKLISLKGLIAGLMALKFSIFTFLKDLFNKKQERVTTAYITSAQPVNAEIVHQDWHRNGQASPQELAYGAYNPYATLQ</sequence>
<dbReference type="AlphaFoldDB" id="A0ABD1CY22"/>
<evidence type="ECO:0008006" key="5">
    <source>
        <dbReference type="Google" id="ProtNLM"/>
    </source>
</evidence>
<evidence type="ECO:0000313" key="4">
    <source>
        <dbReference type="Proteomes" id="UP001562425"/>
    </source>
</evidence>
<feature type="transmembrane region" description="Helical" evidence="1">
    <location>
        <begin position="122"/>
        <end position="154"/>
    </location>
</feature>
<dbReference type="Proteomes" id="UP001562425">
    <property type="component" value="Unassembled WGS sequence"/>
</dbReference>
<proteinExistence type="predicted"/>
<evidence type="ECO:0000256" key="1">
    <source>
        <dbReference type="SAM" id="Phobius"/>
    </source>
</evidence>
<accession>A0ABD1CY22</accession>
<evidence type="ECO:0000256" key="2">
    <source>
        <dbReference type="SAM" id="SignalP"/>
    </source>
</evidence>
<evidence type="ECO:0000313" key="3">
    <source>
        <dbReference type="EMBL" id="KAL1381355.1"/>
    </source>
</evidence>
<keyword evidence="2" id="KW-0732">Signal</keyword>
<keyword evidence="1" id="KW-0472">Membrane</keyword>
<feature type="chain" id="PRO_5044758566" description="Osiris" evidence="2">
    <location>
        <begin position="22"/>
        <end position="208"/>
    </location>
</feature>
<keyword evidence="1" id="KW-0812">Transmembrane</keyword>
<gene>
    <name evidence="3" type="ORF">pipiens_013530</name>
</gene>
<comment type="caution">
    <text evidence="3">The sequence shown here is derived from an EMBL/GenBank/DDBJ whole genome shotgun (WGS) entry which is preliminary data.</text>
</comment>
<dbReference type="InterPro" id="IPR012464">
    <property type="entry name" value="DUF1676"/>
</dbReference>
<name>A0ABD1CY22_CULPP</name>
<feature type="signal peptide" evidence="2">
    <location>
        <begin position="1"/>
        <end position="21"/>
    </location>
</feature>
<keyword evidence="4" id="KW-1185">Reference proteome</keyword>
<dbReference type="PANTHER" id="PTHR21879">
    <property type="entry name" value="FI03362P-RELATED-RELATED"/>
    <property type="match status" value="1"/>
</dbReference>
<dbReference type="Pfam" id="PF07898">
    <property type="entry name" value="DUF1676"/>
    <property type="match status" value="1"/>
</dbReference>
<protein>
    <recommendedName>
        <fullName evidence="5">Osiris</fullName>
    </recommendedName>
</protein>
<dbReference type="PANTHER" id="PTHR21879:SF5">
    <property type="entry name" value="OSIRIS 15"/>
    <property type="match status" value="1"/>
</dbReference>